<evidence type="ECO:0000256" key="1">
    <source>
        <dbReference type="SAM" id="Phobius"/>
    </source>
</evidence>
<dbReference type="RefSeq" id="XP_001215271.1">
    <property type="nucleotide sequence ID" value="XM_001215271.1"/>
</dbReference>
<dbReference type="Proteomes" id="UP000007963">
    <property type="component" value="Unassembled WGS sequence"/>
</dbReference>
<dbReference type="GeneID" id="4321320"/>
<organism evidence="2 3">
    <name type="scientific">Aspergillus terreus (strain NIH 2624 / FGSC A1156)</name>
    <dbReference type="NCBI Taxonomy" id="341663"/>
    <lineage>
        <taxon>Eukaryota</taxon>
        <taxon>Fungi</taxon>
        <taxon>Dikarya</taxon>
        <taxon>Ascomycota</taxon>
        <taxon>Pezizomycotina</taxon>
        <taxon>Eurotiomycetes</taxon>
        <taxon>Eurotiomycetidae</taxon>
        <taxon>Eurotiales</taxon>
        <taxon>Aspergillaceae</taxon>
        <taxon>Aspergillus</taxon>
        <taxon>Aspergillus subgen. Circumdati</taxon>
    </lineage>
</organism>
<sequence length="101" mass="11474">MVDFGFGRRSLSPASCCGYFVEMFDLFIVLQVLERDGVKTTRIVDCLLEPQRTILAVAFVTAWAFFLINGVVWQDEDERECIAAPLIKRINVNKLQTFGNP</sequence>
<dbReference type="AlphaFoldDB" id="Q0CJP1"/>
<gene>
    <name evidence="2" type="ORF">ATEG_06093</name>
</gene>
<proteinExistence type="predicted"/>
<reference evidence="3" key="1">
    <citation type="submission" date="2005-09" db="EMBL/GenBank/DDBJ databases">
        <title>Annotation of the Aspergillus terreus NIH2624 genome.</title>
        <authorList>
            <person name="Birren B.W."/>
            <person name="Lander E.S."/>
            <person name="Galagan J.E."/>
            <person name="Nusbaum C."/>
            <person name="Devon K."/>
            <person name="Henn M."/>
            <person name="Ma L.-J."/>
            <person name="Jaffe D.B."/>
            <person name="Butler J."/>
            <person name="Alvarez P."/>
            <person name="Gnerre S."/>
            <person name="Grabherr M."/>
            <person name="Kleber M."/>
            <person name="Mauceli E.W."/>
            <person name="Brockman W."/>
            <person name="Rounsley S."/>
            <person name="Young S.K."/>
            <person name="LaButti K."/>
            <person name="Pushparaj V."/>
            <person name="DeCaprio D."/>
            <person name="Crawford M."/>
            <person name="Koehrsen M."/>
            <person name="Engels R."/>
            <person name="Montgomery P."/>
            <person name="Pearson M."/>
            <person name="Howarth C."/>
            <person name="Larson L."/>
            <person name="Luoma S."/>
            <person name="White J."/>
            <person name="Alvarado L."/>
            <person name="Kodira C.D."/>
            <person name="Zeng Q."/>
            <person name="Oleary S."/>
            <person name="Yandava C."/>
            <person name="Denning D.W."/>
            <person name="Nierman W.C."/>
            <person name="Milne T."/>
            <person name="Madden K."/>
        </authorList>
    </citation>
    <scope>NUCLEOTIDE SEQUENCE [LARGE SCALE GENOMIC DNA]</scope>
    <source>
        <strain evidence="3">NIH 2624 / FGSC A1156</strain>
    </source>
</reference>
<protein>
    <submittedName>
        <fullName evidence="2">Uncharacterized protein</fullName>
    </submittedName>
</protein>
<feature type="transmembrane region" description="Helical" evidence="1">
    <location>
        <begin position="54"/>
        <end position="73"/>
    </location>
</feature>
<evidence type="ECO:0000313" key="2">
    <source>
        <dbReference type="EMBL" id="EAU33854.1"/>
    </source>
</evidence>
<keyword evidence="1" id="KW-0472">Membrane</keyword>
<name>Q0CJP1_ASPTN</name>
<dbReference type="HOGENOM" id="CLU_2291133_0_0_1"/>
<evidence type="ECO:0000313" key="3">
    <source>
        <dbReference type="Proteomes" id="UP000007963"/>
    </source>
</evidence>
<accession>Q0CJP1</accession>
<keyword evidence="1" id="KW-1133">Transmembrane helix</keyword>
<dbReference type="EMBL" id="CH476601">
    <property type="protein sequence ID" value="EAU33854.1"/>
    <property type="molecule type" value="Genomic_DNA"/>
</dbReference>
<keyword evidence="1" id="KW-0812">Transmembrane</keyword>
<dbReference type="VEuPathDB" id="FungiDB:ATEG_06093"/>